<evidence type="ECO:0000259" key="2">
    <source>
        <dbReference type="PROSITE" id="PS50144"/>
    </source>
</evidence>
<feature type="region of interest" description="Disordered" evidence="1">
    <location>
        <begin position="1"/>
        <end position="62"/>
    </location>
</feature>
<dbReference type="SUPFAM" id="SSF49599">
    <property type="entry name" value="TRAF domain-like"/>
    <property type="match status" value="2"/>
</dbReference>
<feature type="domain" description="MATH" evidence="2">
    <location>
        <begin position="62"/>
        <end position="192"/>
    </location>
</feature>
<dbReference type="PANTHER" id="PTHR46162:SF16">
    <property type="entry name" value="MATH DOMAIN CONTAINING PROTEIN"/>
    <property type="match status" value="1"/>
</dbReference>
<evidence type="ECO:0000313" key="4">
    <source>
        <dbReference type="Proteomes" id="UP000000768"/>
    </source>
</evidence>
<evidence type="ECO:0000313" key="3">
    <source>
        <dbReference type="EMBL" id="KXG36261.1"/>
    </source>
</evidence>
<feature type="domain" description="MATH" evidence="2">
    <location>
        <begin position="218"/>
        <end position="345"/>
    </location>
</feature>
<dbReference type="InterPro" id="IPR002083">
    <property type="entry name" value="MATH/TRAF_dom"/>
</dbReference>
<dbReference type="OMA" id="ACHTICI"/>
<reference evidence="3 4" key="1">
    <citation type="journal article" date="2009" name="Nature">
        <title>The Sorghum bicolor genome and the diversification of grasses.</title>
        <authorList>
            <person name="Paterson A.H."/>
            <person name="Bowers J.E."/>
            <person name="Bruggmann R."/>
            <person name="Dubchak I."/>
            <person name="Grimwood J."/>
            <person name="Gundlach H."/>
            <person name="Haberer G."/>
            <person name="Hellsten U."/>
            <person name="Mitros T."/>
            <person name="Poliakov A."/>
            <person name="Schmutz J."/>
            <person name="Spannagl M."/>
            <person name="Tang H."/>
            <person name="Wang X."/>
            <person name="Wicker T."/>
            <person name="Bharti A.K."/>
            <person name="Chapman J."/>
            <person name="Feltus F.A."/>
            <person name="Gowik U."/>
            <person name="Grigoriev I.V."/>
            <person name="Lyons E."/>
            <person name="Maher C.A."/>
            <person name="Martis M."/>
            <person name="Narechania A."/>
            <person name="Otillar R.P."/>
            <person name="Penning B.W."/>
            <person name="Salamov A.A."/>
            <person name="Wang Y."/>
            <person name="Zhang L."/>
            <person name="Carpita N.C."/>
            <person name="Freeling M."/>
            <person name="Gingle A.R."/>
            <person name="Hash C.T."/>
            <person name="Keller B."/>
            <person name="Klein P."/>
            <person name="Kresovich S."/>
            <person name="McCann M.C."/>
            <person name="Ming R."/>
            <person name="Peterson D.G."/>
            <person name="Mehboob-ur-Rahman"/>
            <person name="Ware D."/>
            <person name="Westhoff P."/>
            <person name="Mayer K.F."/>
            <person name="Messing J."/>
            <person name="Rokhsar D.S."/>
        </authorList>
    </citation>
    <scope>NUCLEOTIDE SEQUENCE [LARGE SCALE GENOMIC DNA]</scope>
    <source>
        <strain evidence="4">cv. BTx623</strain>
    </source>
</reference>
<organism evidence="3 4">
    <name type="scientific">Sorghum bicolor</name>
    <name type="common">Sorghum</name>
    <name type="synonym">Sorghum vulgare</name>
    <dbReference type="NCBI Taxonomy" id="4558"/>
    <lineage>
        <taxon>Eukaryota</taxon>
        <taxon>Viridiplantae</taxon>
        <taxon>Streptophyta</taxon>
        <taxon>Embryophyta</taxon>
        <taxon>Tracheophyta</taxon>
        <taxon>Spermatophyta</taxon>
        <taxon>Magnoliopsida</taxon>
        <taxon>Liliopsida</taxon>
        <taxon>Poales</taxon>
        <taxon>Poaceae</taxon>
        <taxon>PACMAD clade</taxon>
        <taxon>Panicoideae</taxon>
        <taxon>Andropogonodae</taxon>
        <taxon>Andropogoneae</taxon>
        <taxon>Sorghinae</taxon>
        <taxon>Sorghum</taxon>
    </lineage>
</organism>
<name>A0A1B6QEB4_SORBI</name>
<dbReference type="SMART" id="SM00061">
    <property type="entry name" value="MATH"/>
    <property type="match status" value="2"/>
</dbReference>
<feature type="compositionally biased region" description="Polar residues" evidence="1">
    <location>
        <begin position="19"/>
        <end position="62"/>
    </location>
</feature>
<dbReference type="InterPro" id="IPR008974">
    <property type="entry name" value="TRAF-like"/>
</dbReference>
<dbReference type="PROSITE" id="PS50144">
    <property type="entry name" value="MATH"/>
    <property type="match status" value="2"/>
</dbReference>
<keyword evidence="4" id="KW-1185">Reference proteome</keyword>
<dbReference type="PANTHER" id="PTHR46162">
    <property type="entry name" value="TRAF-LIKE FAMILY PROTEIN"/>
    <property type="match status" value="1"/>
</dbReference>
<protein>
    <recommendedName>
        <fullName evidence="2">MATH domain-containing protein</fullName>
    </recommendedName>
</protein>
<dbReference type="AlphaFoldDB" id="A0A1B6QEB4"/>
<accession>A0A1B6QEB4</accession>
<gene>
    <name evidence="3" type="ORF">SORBI_3002G307400</name>
</gene>
<dbReference type="Gramene" id="KXG36261">
    <property type="protein sequence ID" value="KXG36261"/>
    <property type="gene ID" value="SORBI_3002G307400"/>
</dbReference>
<dbReference type="InParanoid" id="A0A1B6QEB4"/>
<dbReference type="CDD" id="cd00121">
    <property type="entry name" value="MATH"/>
    <property type="match status" value="2"/>
</dbReference>
<dbReference type="STRING" id="4558.A0A1B6QEB4"/>
<dbReference type="Proteomes" id="UP000000768">
    <property type="component" value="Chromosome 2"/>
</dbReference>
<proteinExistence type="predicted"/>
<dbReference type="Pfam" id="PF22486">
    <property type="entry name" value="MATH_2"/>
    <property type="match status" value="2"/>
</dbReference>
<dbReference type="EMBL" id="CM000761">
    <property type="protein sequence ID" value="KXG36261.1"/>
    <property type="molecule type" value="Genomic_DNA"/>
</dbReference>
<evidence type="ECO:0000256" key="1">
    <source>
        <dbReference type="SAM" id="MobiDB-lite"/>
    </source>
</evidence>
<reference evidence="4" key="2">
    <citation type="journal article" date="2018" name="Plant J.">
        <title>The Sorghum bicolor reference genome: improved assembly, gene annotations, a transcriptome atlas, and signatures of genome organization.</title>
        <authorList>
            <person name="McCormick R.F."/>
            <person name="Truong S.K."/>
            <person name="Sreedasyam A."/>
            <person name="Jenkins J."/>
            <person name="Shu S."/>
            <person name="Sims D."/>
            <person name="Kennedy M."/>
            <person name="Amirebrahimi M."/>
            <person name="Weers B.D."/>
            <person name="McKinley B."/>
            <person name="Mattison A."/>
            <person name="Morishige D.T."/>
            <person name="Grimwood J."/>
            <person name="Schmutz J."/>
            <person name="Mullet J.E."/>
        </authorList>
    </citation>
    <scope>NUCLEOTIDE SEQUENCE [LARGE SCALE GENOMIC DNA]</scope>
    <source>
        <strain evidence="4">cv. BTx623</strain>
    </source>
</reference>
<dbReference type="Gene3D" id="2.60.210.10">
    <property type="entry name" value="Apoptosis, Tumor Necrosis Factor Receptor Associated Protein 2, Chain A"/>
    <property type="match status" value="2"/>
</dbReference>
<dbReference type="OrthoDB" id="1883087at2759"/>
<sequence>MGNSCAKDAGRSNPCLANATPSSREQTTSNAKKKSNATPSPREQTMFNVKTTSNATPSPREQTTFKWAIDGFSSLLDKDQGWTRSTVFEIMGVNWYLKLNPKYKKINDEEEYVSLKLQQVQSSVKLDTVVEASFKLMIYDQSDGKHREQLVNHSFQTASTTSGISCMLPLKTLHKQSSGFLVNNSCIFGIEFIKVAIIKVNTTLETLFVRKMDVFNEPKVYTWEIEDLKTEDFFALKKTSYSPEFEIGGYTWLIRMYPSRDGNHLSLFLRMNKTNDLRKDSGNLVEFTLSIKNQENGEDWKLTGSAQFSSSSPGWGWDKSISLEDFKDASKGYLIKGKCCIEAEVAIIGSSNTEYSQ</sequence>